<dbReference type="PANTHER" id="PTHR43252">
    <property type="entry name" value="TRANSCRIPTIONAL REGULATOR YQJI"/>
    <property type="match status" value="1"/>
</dbReference>
<organism evidence="3 4">
    <name type="scientific">Subtercola boreus</name>
    <dbReference type="NCBI Taxonomy" id="120213"/>
    <lineage>
        <taxon>Bacteria</taxon>
        <taxon>Bacillati</taxon>
        <taxon>Actinomycetota</taxon>
        <taxon>Actinomycetes</taxon>
        <taxon>Micrococcales</taxon>
        <taxon>Microbacteriaceae</taxon>
        <taxon>Subtercola</taxon>
    </lineage>
</organism>
<protein>
    <recommendedName>
        <fullName evidence="2">Transcription regulator PadR N-terminal domain-containing protein</fullName>
    </recommendedName>
</protein>
<evidence type="ECO:0000256" key="1">
    <source>
        <dbReference type="SAM" id="MobiDB-lite"/>
    </source>
</evidence>
<dbReference type="InterPro" id="IPR005149">
    <property type="entry name" value="Tscrpt_reg_PadR_N"/>
</dbReference>
<evidence type="ECO:0000313" key="4">
    <source>
        <dbReference type="Proteomes" id="UP000256486"/>
    </source>
</evidence>
<dbReference type="OrthoDB" id="8443918at2"/>
<feature type="domain" description="Transcription regulator PadR N-terminal" evidence="2">
    <location>
        <begin position="8"/>
        <end position="84"/>
    </location>
</feature>
<dbReference type="Pfam" id="PF03551">
    <property type="entry name" value="PadR"/>
    <property type="match status" value="1"/>
</dbReference>
<dbReference type="InterPro" id="IPR036390">
    <property type="entry name" value="WH_DNA-bd_sf"/>
</dbReference>
<name>A0A3E0VJM9_9MICO</name>
<proteinExistence type="predicted"/>
<dbReference type="Proteomes" id="UP000256486">
    <property type="component" value="Unassembled WGS sequence"/>
</dbReference>
<evidence type="ECO:0000259" key="2">
    <source>
        <dbReference type="Pfam" id="PF03551"/>
    </source>
</evidence>
<dbReference type="RefSeq" id="WP_116415546.1">
    <property type="nucleotide sequence ID" value="NZ_NBWZ01000001.1"/>
</dbReference>
<dbReference type="AlphaFoldDB" id="A0A3E0VJM9"/>
<sequence length="262" mass="28848">MSSIRLYILGSLAQRGEMHGHQLRLLAEEEHVHLWTDISVGALYGAIKRLAVEGLIDVVRVEREGNFPERQIYAINDAGREALANIRLEQLTTLTFRSDPFDLALTRLDGDRLDDVQHIIEGRLQALGMLLEETEEANVRALPYLTLSETFAMQHREHRIRSELDWLRGLLAEVPAIVADEQQRNAGGRAPLPTKSHAQHTVRAIPPAELRAARPGAPSAELQAAPPGAPSAELHAAPPGTPSHTDPTDHTTTPPRKAPTHV</sequence>
<evidence type="ECO:0000313" key="3">
    <source>
        <dbReference type="EMBL" id="RFA10164.1"/>
    </source>
</evidence>
<feature type="region of interest" description="Disordered" evidence="1">
    <location>
        <begin position="212"/>
        <end position="262"/>
    </location>
</feature>
<keyword evidence="4" id="KW-1185">Reference proteome</keyword>
<accession>A0A3E0VJM9</accession>
<dbReference type="PANTHER" id="PTHR43252:SF7">
    <property type="entry name" value="TRANSCRIPTIONAL REGULATOR YQJI"/>
    <property type="match status" value="1"/>
</dbReference>
<gene>
    <name evidence="3" type="ORF">B7R54_13800</name>
</gene>
<dbReference type="InterPro" id="IPR036388">
    <property type="entry name" value="WH-like_DNA-bd_sf"/>
</dbReference>
<dbReference type="EMBL" id="NBWZ01000001">
    <property type="protein sequence ID" value="RFA10164.1"/>
    <property type="molecule type" value="Genomic_DNA"/>
</dbReference>
<dbReference type="Gene3D" id="1.10.10.10">
    <property type="entry name" value="Winged helix-like DNA-binding domain superfamily/Winged helix DNA-binding domain"/>
    <property type="match status" value="1"/>
</dbReference>
<reference evidence="3 4" key="1">
    <citation type="submission" date="2017-04" db="EMBL/GenBank/DDBJ databases">
        <title>Comparative genome analysis of Subtercola boreus.</title>
        <authorList>
            <person name="Cho Y.-J."/>
            <person name="Cho A."/>
            <person name="Kim O.-S."/>
            <person name="Lee J.-I."/>
        </authorList>
    </citation>
    <scope>NUCLEOTIDE SEQUENCE [LARGE SCALE GENOMIC DNA]</scope>
    <source>
        <strain evidence="3 4">K300</strain>
    </source>
</reference>
<comment type="caution">
    <text evidence="3">The sequence shown here is derived from an EMBL/GenBank/DDBJ whole genome shotgun (WGS) entry which is preliminary data.</text>
</comment>
<feature type="compositionally biased region" description="Low complexity" evidence="1">
    <location>
        <begin position="242"/>
        <end position="255"/>
    </location>
</feature>
<feature type="region of interest" description="Disordered" evidence="1">
    <location>
        <begin position="182"/>
        <end position="201"/>
    </location>
</feature>
<dbReference type="SUPFAM" id="SSF46785">
    <property type="entry name" value="Winged helix' DNA-binding domain"/>
    <property type="match status" value="1"/>
</dbReference>